<name>A0A7R9ILG1_9NEOP</name>
<feature type="domain" description="Peptidase S1" evidence="2">
    <location>
        <begin position="68"/>
        <end position="110"/>
    </location>
</feature>
<gene>
    <name evidence="3" type="ORF">TTEB3V08_LOCUS8385</name>
</gene>
<dbReference type="GO" id="GO:0006508">
    <property type="term" value="P:proteolysis"/>
    <property type="evidence" value="ECO:0007669"/>
    <property type="project" value="InterPro"/>
</dbReference>
<evidence type="ECO:0000259" key="2">
    <source>
        <dbReference type="Pfam" id="PF00089"/>
    </source>
</evidence>
<dbReference type="AlphaFoldDB" id="A0A7R9ILG1"/>
<evidence type="ECO:0000313" key="3">
    <source>
        <dbReference type="EMBL" id="CAD7460455.1"/>
    </source>
</evidence>
<dbReference type="InterPro" id="IPR009003">
    <property type="entry name" value="Peptidase_S1_PA"/>
</dbReference>
<evidence type="ECO:0000256" key="1">
    <source>
        <dbReference type="ARBA" id="ARBA00023157"/>
    </source>
</evidence>
<proteinExistence type="predicted"/>
<dbReference type="PROSITE" id="PS00134">
    <property type="entry name" value="TRYPSIN_HIS"/>
    <property type="match status" value="1"/>
</dbReference>
<accession>A0A7R9ILG1</accession>
<dbReference type="Gene3D" id="2.40.10.10">
    <property type="entry name" value="Trypsin-like serine proteases"/>
    <property type="match status" value="1"/>
</dbReference>
<keyword evidence="1" id="KW-1015">Disulfide bond</keyword>
<dbReference type="PANTHER" id="PTHR24252">
    <property type="entry name" value="ACROSIN-RELATED"/>
    <property type="match status" value="1"/>
</dbReference>
<dbReference type="InterPro" id="IPR043504">
    <property type="entry name" value="Peptidase_S1_PA_chymotrypsin"/>
</dbReference>
<dbReference type="InterPro" id="IPR018114">
    <property type="entry name" value="TRYPSIN_HIS"/>
</dbReference>
<dbReference type="EMBL" id="OE003709">
    <property type="protein sequence ID" value="CAD7460455.1"/>
    <property type="molecule type" value="Genomic_DNA"/>
</dbReference>
<protein>
    <recommendedName>
        <fullName evidence="2">Peptidase S1 domain-containing protein</fullName>
    </recommendedName>
</protein>
<dbReference type="PANTHER" id="PTHR24252:SF7">
    <property type="entry name" value="HYALIN"/>
    <property type="match status" value="1"/>
</dbReference>
<dbReference type="GO" id="GO:0004252">
    <property type="term" value="F:serine-type endopeptidase activity"/>
    <property type="evidence" value="ECO:0007669"/>
    <property type="project" value="InterPro"/>
</dbReference>
<sequence>MADLIRTACVFQHKDRYVQYQNDFSKTSSKCFGSARGQKTERRHVVRHSVRTHSLLVQVAFPQLDGRIIGGELANIENYPYQLSYEYDGRHRCGAVIISDTWAVSAAHCTIRYKATTLNL</sequence>
<dbReference type="InterPro" id="IPR001254">
    <property type="entry name" value="Trypsin_dom"/>
</dbReference>
<reference evidence="3" key="1">
    <citation type="submission" date="2020-11" db="EMBL/GenBank/DDBJ databases">
        <authorList>
            <person name="Tran Van P."/>
        </authorList>
    </citation>
    <scope>NUCLEOTIDE SEQUENCE</scope>
</reference>
<dbReference type="Pfam" id="PF00089">
    <property type="entry name" value="Trypsin"/>
    <property type="match status" value="1"/>
</dbReference>
<dbReference type="SUPFAM" id="SSF50494">
    <property type="entry name" value="Trypsin-like serine proteases"/>
    <property type="match status" value="1"/>
</dbReference>
<organism evidence="3">
    <name type="scientific">Timema tahoe</name>
    <dbReference type="NCBI Taxonomy" id="61484"/>
    <lineage>
        <taxon>Eukaryota</taxon>
        <taxon>Metazoa</taxon>
        <taxon>Ecdysozoa</taxon>
        <taxon>Arthropoda</taxon>
        <taxon>Hexapoda</taxon>
        <taxon>Insecta</taxon>
        <taxon>Pterygota</taxon>
        <taxon>Neoptera</taxon>
        <taxon>Polyneoptera</taxon>
        <taxon>Phasmatodea</taxon>
        <taxon>Timematodea</taxon>
        <taxon>Timematoidea</taxon>
        <taxon>Timematidae</taxon>
        <taxon>Timema</taxon>
    </lineage>
</organism>